<feature type="domain" description="Methylamine utilisation protein MauE" evidence="6">
    <location>
        <begin position="15"/>
        <end position="139"/>
    </location>
</feature>
<evidence type="ECO:0000256" key="1">
    <source>
        <dbReference type="ARBA" id="ARBA00004141"/>
    </source>
</evidence>
<gene>
    <name evidence="7" type="ORF">HNR40_010203</name>
</gene>
<sequence length="187" mass="18852">MSVITTSWESLGAPAVLAVRIVLALLFGVAGVGKVIRPGSAARAAVQFRVMRKESAVFAVGLGAVELLTAVALLGPPPPLTTVGCAMAGVLSLCFIAISVPALARGDRFACGCLFGQAHLSWVTPVRAAAMAAGALAALVVYLTGAPAVHAGAVADALGLTVLVIGLPAAFGTYLTVQSAHRERRRA</sequence>
<proteinExistence type="predicted"/>
<accession>A0A7W8AEA0</accession>
<dbReference type="InterPro" id="IPR009908">
    <property type="entry name" value="Methylamine_util_MauE"/>
</dbReference>
<dbReference type="AlphaFoldDB" id="A0A7W8AEA0"/>
<protein>
    <recommendedName>
        <fullName evidence="6">Methylamine utilisation protein MauE domain-containing protein</fullName>
    </recommendedName>
</protein>
<evidence type="ECO:0000259" key="6">
    <source>
        <dbReference type="Pfam" id="PF07291"/>
    </source>
</evidence>
<evidence type="ECO:0000256" key="3">
    <source>
        <dbReference type="ARBA" id="ARBA00022989"/>
    </source>
</evidence>
<organism evidence="7 8">
    <name type="scientific">Nonomuraea endophytica</name>
    <dbReference type="NCBI Taxonomy" id="714136"/>
    <lineage>
        <taxon>Bacteria</taxon>
        <taxon>Bacillati</taxon>
        <taxon>Actinomycetota</taxon>
        <taxon>Actinomycetes</taxon>
        <taxon>Streptosporangiales</taxon>
        <taxon>Streptosporangiaceae</taxon>
        <taxon>Nonomuraea</taxon>
    </lineage>
</organism>
<keyword evidence="8" id="KW-1185">Reference proteome</keyword>
<keyword evidence="4 5" id="KW-0472">Membrane</keyword>
<dbReference type="RefSeq" id="WP_184975105.1">
    <property type="nucleotide sequence ID" value="NZ_JACHIN010000025.1"/>
</dbReference>
<feature type="transmembrane region" description="Helical" evidence="5">
    <location>
        <begin position="80"/>
        <end position="104"/>
    </location>
</feature>
<evidence type="ECO:0000256" key="4">
    <source>
        <dbReference type="ARBA" id="ARBA00023136"/>
    </source>
</evidence>
<dbReference type="GO" id="GO:0016020">
    <property type="term" value="C:membrane"/>
    <property type="evidence" value="ECO:0007669"/>
    <property type="project" value="UniProtKB-SubCell"/>
</dbReference>
<comment type="subcellular location">
    <subcellularLocation>
        <location evidence="1">Membrane</location>
        <topology evidence="1">Multi-pass membrane protein</topology>
    </subcellularLocation>
</comment>
<evidence type="ECO:0000313" key="8">
    <source>
        <dbReference type="Proteomes" id="UP000568380"/>
    </source>
</evidence>
<dbReference type="GO" id="GO:0030416">
    <property type="term" value="P:methylamine metabolic process"/>
    <property type="evidence" value="ECO:0007669"/>
    <property type="project" value="InterPro"/>
</dbReference>
<feature type="transmembrane region" description="Helical" evidence="5">
    <location>
        <begin position="56"/>
        <end position="74"/>
    </location>
</feature>
<name>A0A7W8AEA0_9ACTN</name>
<comment type="caution">
    <text evidence="7">The sequence shown here is derived from an EMBL/GenBank/DDBJ whole genome shotgun (WGS) entry which is preliminary data.</text>
</comment>
<evidence type="ECO:0000256" key="5">
    <source>
        <dbReference type="SAM" id="Phobius"/>
    </source>
</evidence>
<keyword evidence="2 5" id="KW-0812">Transmembrane</keyword>
<evidence type="ECO:0000256" key="2">
    <source>
        <dbReference type="ARBA" id="ARBA00022692"/>
    </source>
</evidence>
<feature type="transmembrane region" description="Helical" evidence="5">
    <location>
        <begin position="12"/>
        <end position="36"/>
    </location>
</feature>
<evidence type="ECO:0000313" key="7">
    <source>
        <dbReference type="EMBL" id="MBB5084692.1"/>
    </source>
</evidence>
<dbReference type="EMBL" id="JACHIN010000025">
    <property type="protein sequence ID" value="MBB5084692.1"/>
    <property type="molecule type" value="Genomic_DNA"/>
</dbReference>
<feature type="transmembrane region" description="Helical" evidence="5">
    <location>
        <begin position="125"/>
        <end position="145"/>
    </location>
</feature>
<dbReference type="Proteomes" id="UP000568380">
    <property type="component" value="Unassembled WGS sequence"/>
</dbReference>
<feature type="transmembrane region" description="Helical" evidence="5">
    <location>
        <begin position="157"/>
        <end position="177"/>
    </location>
</feature>
<keyword evidence="3 5" id="KW-1133">Transmembrane helix</keyword>
<dbReference type="Pfam" id="PF07291">
    <property type="entry name" value="MauE"/>
    <property type="match status" value="1"/>
</dbReference>
<reference evidence="7 8" key="1">
    <citation type="submission" date="2020-08" db="EMBL/GenBank/DDBJ databases">
        <title>Genomic Encyclopedia of Type Strains, Phase IV (KMG-IV): sequencing the most valuable type-strain genomes for metagenomic binning, comparative biology and taxonomic classification.</title>
        <authorList>
            <person name="Goeker M."/>
        </authorList>
    </citation>
    <scope>NUCLEOTIDE SEQUENCE [LARGE SCALE GENOMIC DNA]</scope>
    <source>
        <strain evidence="7 8">DSM 45385</strain>
    </source>
</reference>